<dbReference type="PANTHER" id="PTHR37531:SF1">
    <property type="entry name" value="HEME EXPORTER PROTEIN D"/>
    <property type="match status" value="1"/>
</dbReference>
<dbReference type="OrthoDB" id="9815607at2"/>
<evidence type="ECO:0000256" key="6">
    <source>
        <dbReference type="ARBA" id="ARBA00022475"/>
    </source>
</evidence>
<comment type="function">
    <text evidence="1 12">Required for the export of heme to the periplasm for the biogenesis of c-type cytochromes.</text>
</comment>
<evidence type="ECO:0000313" key="13">
    <source>
        <dbReference type="EMBL" id="TDQ59653.1"/>
    </source>
</evidence>
<keyword evidence="9 12" id="KW-0201">Cytochrome c-type biogenesis</keyword>
<dbReference type="InterPro" id="IPR007078">
    <property type="entry name" value="Haem_export_protD_CcmD"/>
</dbReference>
<dbReference type="InterPro" id="IPR052075">
    <property type="entry name" value="Heme_exporter_D"/>
</dbReference>
<keyword evidence="7 12" id="KW-0997">Cell inner membrane</keyword>
<comment type="similarity">
    <text evidence="3 12">Belongs to the CcmD/CycX/HelD family.</text>
</comment>
<reference evidence="13 14" key="1">
    <citation type="submission" date="2019-03" db="EMBL/GenBank/DDBJ databases">
        <title>Genomic Encyclopedia of Type Strains, Phase IV (KMG-IV): sequencing the most valuable type-strain genomes for metagenomic binning, comparative biology and taxonomic classification.</title>
        <authorList>
            <person name="Goeker M."/>
        </authorList>
    </citation>
    <scope>NUCLEOTIDE SEQUENCE [LARGE SCALE GENOMIC DNA]</scope>
    <source>
        <strain evidence="13 14">DSM 28403</strain>
    </source>
</reference>
<accession>A0A4V6PX05</accession>
<evidence type="ECO:0000256" key="7">
    <source>
        <dbReference type="ARBA" id="ARBA00022519"/>
    </source>
</evidence>
<dbReference type="RefSeq" id="WP_133542770.1">
    <property type="nucleotide sequence ID" value="NZ_SNYQ01000001.1"/>
</dbReference>
<dbReference type="GO" id="GO:0015886">
    <property type="term" value="P:heme transport"/>
    <property type="evidence" value="ECO:0007669"/>
    <property type="project" value="InterPro"/>
</dbReference>
<dbReference type="PANTHER" id="PTHR37531">
    <property type="entry name" value="HEME EXPORTER PROTEIN D"/>
    <property type="match status" value="1"/>
</dbReference>
<dbReference type="GO" id="GO:0017004">
    <property type="term" value="P:cytochrome complex assembly"/>
    <property type="evidence" value="ECO:0007669"/>
    <property type="project" value="UniProtKB-KW"/>
</dbReference>
<keyword evidence="5 12" id="KW-0813">Transport</keyword>
<evidence type="ECO:0000313" key="14">
    <source>
        <dbReference type="Proteomes" id="UP000295657"/>
    </source>
</evidence>
<comment type="caution">
    <text evidence="13">The sequence shown here is derived from an EMBL/GenBank/DDBJ whole genome shotgun (WGS) entry which is preliminary data.</text>
</comment>
<evidence type="ECO:0000256" key="9">
    <source>
        <dbReference type="ARBA" id="ARBA00022748"/>
    </source>
</evidence>
<gene>
    <name evidence="13" type="ORF">EDC45_0311</name>
</gene>
<feature type="transmembrane region" description="Helical" evidence="12">
    <location>
        <begin position="15"/>
        <end position="35"/>
    </location>
</feature>
<protein>
    <recommendedName>
        <fullName evidence="4 12">Heme exporter protein D</fullName>
    </recommendedName>
</protein>
<dbReference type="Proteomes" id="UP000295657">
    <property type="component" value="Unassembled WGS sequence"/>
</dbReference>
<evidence type="ECO:0000256" key="8">
    <source>
        <dbReference type="ARBA" id="ARBA00022692"/>
    </source>
</evidence>
<name>A0A4V6PX05_9PAST</name>
<evidence type="ECO:0000256" key="5">
    <source>
        <dbReference type="ARBA" id="ARBA00022448"/>
    </source>
</evidence>
<dbReference type="GO" id="GO:0005886">
    <property type="term" value="C:plasma membrane"/>
    <property type="evidence" value="ECO:0007669"/>
    <property type="project" value="UniProtKB-SubCell"/>
</dbReference>
<sequence length="67" mass="8045">MFFDNWSDFFAMGGYGFYVWLAYAVSFIALLLLTLQSYRAKKRIFAEIRHERQRAQRLQTMKGRESL</sequence>
<keyword evidence="11 12" id="KW-0472">Membrane</keyword>
<dbReference type="AlphaFoldDB" id="A0A4V6PX05"/>
<evidence type="ECO:0000256" key="3">
    <source>
        <dbReference type="ARBA" id="ARBA00008741"/>
    </source>
</evidence>
<dbReference type="GO" id="GO:1903607">
    <property type="term" value="P:cytochrome c biosynthetic process"/>
    <property type="evidence" value="ECO:0007669"/>
    <property type="project" value="TreeGrafter"/>
</dbReference>
<evidence type="ECO:0000256" key="12">
    <source>
        <dbReference type="RuleBase" id="RU363101"/>
    </source>
</evidence>
<keyword evidence="8 12" id="KW-0812">Transmembrane</keyword>
<evidence type="ECO:0000256" key="2">
    <source>
        <dbReference type="ARBA" id="ARBA00004377"/>
    </source>
</evidence>
<evidence type="ECO:0000256" key="10">
    <source>
        <dbReference type="ARBA" id="ARBA00022989"/>
    </source>
</evidence>
<comment type="subcellular location">
    <subcellularLocation>
        <location evidence="2 12">Cell inner membrane</location>
        <topology evidence="2 12">Single-pass membrane protein</topology>
    </subcellularLocation>
</comment>
<evidence type="ECO:0000256" key="1">
    <source>
        <dbReference type="ARBA" id="ARBA00002442"/>
    </source>
</evidence>
<keyword evidence="10 12" id="KW-1133">Transmembrane helix</keyword>
<organism evidence="13 14">
    <name type="scientific">Mesocricetibacter intestinalis</name>
    <dbReference type="NCBI Taxonomy" id="1521930"/>
    <lineage>
        <taxon>Bacteria</taxon>
        <taxon>Pseudomonadati</taxon>
        <taxon>Pseudomonadota</taxon>
        <taxon>Gammaproteobacteria</taxon>
        <taxon>Pasteurellales</taxon>
        <taxon>Pasteurellaceae</taxon>
        <taxon>Mesocricetibacter</taxon>
    </lineage>
</organism>
<dbReference type="EMBL" id="SNYQ01000001">
    <property type="protein sequence ID" value="TDQ59653.1"/>
    <property type="molecule type" value="Genomic_DNA"/>
</dbReference>
<keyword evidence="6 12" id="KW-1003">Cell membrane</keyword>
<dbReference type="Pfam" id="PF04995">
    <property type="entry name" value="CcmD"/>
    <property type="match status" value="1"/>
</dbReference>
<proteinExistence type="inferred from homology"/>
<evidence type="ECO:0000256" key="11">
    <source>
        <dbReference type="ARBA" id="ARBA00023136"/>
    </source>
</evidence>
<evidence type="ECO:0000256" key="4">
    <source>
        <dbReference type="ARBA" id="ARBA00016461"/>
    </source>
</evidence>
<keyword evidence="14" id="KW-1185">Reference proteome</keyword>
<dbReference type="NCBIfam" id="TIGR03141">
    <property type="entry name" value="cytochro_ccmD"/>
    <property type="match status" value="1"/>
</dbReference>